<dbReference type="AlphaFoldDB" id="A0A179SYE4"/>
<protein>
    <submittedName>
        <fullName evidence="1">Uncharacterized protein</fullName>
    </submittedName>
</protein>
<gene>
    <name evidence="1" type="ORF">A6K24_04510</name>
</gene>
<keyword evidence="2" id="KW-1185">Reference proteome</keyword>
<dbReference type="Proteomes" id="UP000078534">
    <property type="component" value="Unassembled WGS sequence"/>
</dbReference>
<accession>A0A179SYE4</accession>
<evidence type="ECO:0000313" key="1">
    <source>
        <dbReference type="EMBL" id="OAS86777.1"/>
    </source>
</evidence>
<evidence type="ECO:0000313" key="2">
    <source>
        <dbReference type="Proteomes" id="UP000078534"/>
    </source>
</evidence>
<name>A0A179SYE4_9BACI</name>
<organism evidence="1 2">
    <name type="scientific">Metabacillus litoralis</name>
    <dbReference type="NCBI Taxonomy" id="152268"/>
    <lineage>
        <taxon>Bacteria</taxon>
        <taxon>Bacillati</taxon>
        <taxon>Bacillota</taxon>
        <taxon>Bacilli</taxon>
        <taxon>Bacillales</taxon>
        <taxon>Bacillaceae</taxon>
        <taxon>Metabacillus</taxon>
    </lineage>
</organism>
<reference evidence="2" key="1">
    <citation type="submission" date="2016-04" db="EMBL/GenBank/DDBJ databases">
        <authorList>
            <person name="Lyu Z."/>
            <person name="Lyu W."/>
        </authorList>
    </citation>
    <scope>NUCLEOTIDE SEQUENCE [LARGE SCALE GENOMIC DNA]</scope>
    <source>
        <strain evidence="2">C44</strain>
    </source>
</reference>
<dbReference type="STRING" id="152268.A6K24_04510"/>
<sequence>MKYTLLTFILYLLPFSLDHQHTYASTVEYPPSPISFQIDMQNWDSIDESLPRKSTFTVIDVESGMSFDVQRRAGSGHADVQPLTKKDTKIMKAIYNGTWSWHRRAVLILAHDSSLIPASMHGMPHGAGALQNGFPGHFCIHFAGSTTHRTGKSDISHHVMILKAAGRIDEYMNNLPSSQLLNVFLVTIKNGDQGLAEKISISKHRNIKRELNKIEKIEAMQWSILQTKETDSSSSLVKEIPVEVKLFIKDRGPVKTNLTFTLVRASPISPWKVNIDPFLSSVK</sequence>
<dbReference type="OrthoDB" id="529831at2"/>
<dbReference type="RefSeq" id="WP_066331290.1">
    <property type="nucleotide sequence ID" value="NZ_LWSG01000012.1"/>
</dbReference>
<comment type="caution">
    <text evidence="1">The sequence shown here is derived from an EMBL/GenBank/DDBJ whole genome shotgun (WGS) entry which is preliminary data.</text>
</comment>
<proteinExistence type="predicted"/>
<dbReference type="EMBL" id="LWSG01000012">
    <property type="protein sequence ID" value="OAS86777.1"/>
    <property type="molecule type" value="Genomic_DNA"/>
</dbReference>